<dbReference type="Proteomes" id="UP000198538">
    <property type="component" value="Unassembled WGS sequence"/>
</dbReference>
<keyword evidence="2" id="KW-0805">Transcription regulation</keyword>
<evidence type="ECO:0000256" key="3">
    <source>
        <dbReference type="ARBA" id="ARBA00023082"/>
    </source>
</evidence>
<reference evidence="9" key="1">
    <citation type="submission" date="2016-10" db="EMBL/GenBank/DDBJ databases">
        <authorList>
            <person name="Varghese N."/>
            <person name="Submissions S."/>
        </authorList>
    </citation>
    <scope>NUCLEOTIDE SEQUENCE [LARGE SCALE GENOMIC DNA]</scope>
    <source>
        <strain evidence="9">BL9</strain>
    </source>
</reference>
<dbReference type="InterPro" id="IPR007627">
    <property type="entry name" value="RNA_pol_sigma70_r2"/>
</dbReference>
<keyword evidence="3" id="KW-0731">Sigma factor</keyword>
<dbReference type="NCBIfam" id="TIGR02937">
    <property type="entry name" value="sigma70-ECF"/>
    <property type="match status" value="1"/>
</dbReference>
<dbReference type="InterPro" id="IPR036388">
    <property type="entry name" value="WH-like_DNA-bd_sf"/>
</dbReference>
<dbReference type="Gene3D" id="1.10.10.10">
    <property type="entry name" value="Winged helix-like DNA-binding domain superfamily/Winged helix DNA-binding domain"/>
    <property type="match status" value="1"/>
</dbReference>
<dbReference type="SUPFAM" id="SSF88946">
    <property type="entry name" value="Sigma2 domain of RNA polymerase sigma factors"/>
    <property type="match status" value="1"/>
</dbReference>
<dbReference type="SUPFAM" id="SSF88659">
    <property type="entry name" value="Sigma3 and sigma4 domains of RNA polymerase sigma factors"/>
    <property type="match status" value="1"/>
</dbReference>
<evidence type="ECO:0000259" key="7">
    <source>
        <dbReference type="Pfam" id="PF08281"/>
    </source>
</evidence>
<evidence type="ECO:0000256" key="4">
    <source>
        <dbReference type="ARBA" id="ARBA00023125"/>
    </source>
</evidence>
<dbReference type="GO" id="GO:0003677">
    <property type="term" value="F:DNA binding"/>
    <property type="evidence" value="ECO:0007669"/>
    <property type="project" value="UniProtKB-KW"/>
</dbReference>
<dbReference type="PANTHER" id="PTHR43133:SF8">
    <property type="entry name" value="RNA POLYMERASE SIGMA FACTOR HI_1459-RELATED"/>
    <property type="match status" value="1"/>
</dbReference>
<dbReference type="AlphaFoldDB" id="A0A1G5D9U9"/>
<evidence type="ECO:0000256" key="1">
    <source>
        <dbReference type="ARBA" id="ARBA00010641"/>
    </source>
</evidence>
<evidence type="ECO:0000313" key="9">
    <source>
        <dbReference type="Proteomes" id="UP000198538"/>
    </source>
</evidence>
<dbReference type="InterPro" id="IPR013324">
    <property type="entry name" value="RNA_pol_sigma_r3/r4-like"/>
</dbReference>
<dbReference type="InterPro" id="IPR013325">
    <property type="entry name" value="RNA_pol_sigma_r2"/>
</dbReference>
<keyword evidence="9" id="KW-1185">Reference proteome</keyword>
<comment type="similarity">
    <text evidence="1">Belongs to the sigma-70 factor family. ECF subfamily.</text>
</comment>
<dbReference type="Pfam" id="PF04542">
    <property type="entry name" value="Sigma70_r2"/>
    <property type="match status" value="1"/>
</dbReference>
<evidence type="ECO:0000256" key="5">
    <source>
        <dbReference type="ARBA" id="ARBA00023163"/>
    </source>
</evidence>
<dbReference type="InterPro" id="IPR014284">
    <property type="entry name" value="RNA_pol_sigma-70_dom"/>
</dbReference>
<sequence>MFTKERAVTGDEHGKEADVIVKEEQIRKAIVNRNPEAMEWVMNQYAGLLWTIAHSILQHVSNEEIEECVADTFFTFWQQPEAFQTERSSLKNYLATIVKHKAIDRYRKINRRSEITYEEHIHSIETEDVLLQLIRKENDIELDQMIHSFPEPEREIMKRRFYNGQKPHEISEDLSLHVRQVHNKLYRSRQRLKTWWNDRK</sequence>
<dbReference type="GO" id="GO:0006352">
    <property type="term" value="P:DNA-templated transcription initiation"/>
    <property type="evidence" value="ECO:0007669"/>
    <property type="project" value="InterPro"/>
</dbReference>
<dbReference type="STRING" id="582692.SAMN05720606_102391"/>
<evidence type="ECO:0000259" key="6">
    <source>
        <dbReference type="Pfam" id="PF04542"/>
    </source>
</evidence>
<dbReference type="PANTHER" id="PTHR43133">
    <property type="entry name" value="RNA POLYMERASE ECF-TYPE SIGMA FACTO"/>
    <property type="match status" value="1"/>
</dbReference>
<dbReference type="Gene3D" id="1.10.1740.10">
    <property type="match status" value="1"/>
</dbReference>
<evidence type="ECO:0000256" key="2">
    <source>
        <dbReference type="ARBA" id="ARBA00023015"/>
    </source>
</evidence>
<keyword evidence="5" id="KW-0804">Transcription</keyword>
<dbReference type="Pfam" id="PF08281">
    <property type="entry name" value="Sigma70_r4_2"/>
    <property type="match status" value="1"/>
</dbReference>
<protein>
    <submittedName>
        <fullName evidence="8">RNA polymerase sigma-70 factor, ECF subfamily</fullName>
    </submittedName>
</protein>
<accession>A0A1G5D9U9</accession>
<keyword evidence="4" id="KW-0238">DNA-binding</keyword>
<feature type="domain" description="RNA polymerase sigma-70 region 2" evidence="6">
    <location>
        <begin position="43"/>
        <end position="111"/>
    </location>
</feature>
<dbReference type="GO" id="GO:0016987">
    <property type="term" value="F:sigma factor activity"/>
    <property type="evidence" value="ECO:0007669"/>
    <property type="project" value="UniProtKB-KW"/>
</dbReference>
<dbReference type="InterPro" id="IPR039425">
    <property type="entry name" value="RNA_pol_sigma-70-like"/>
</dbReference>
<dbReference type="EMBL" id="FMVM01000002">
    <property type="protein sequence ID" value="SCY11327.1"/>
    <property type="molecule type" value="Genomic_DNA"/>
</dbReference>
<evidence type="ECO:0000313" key="8">
    <source>
        <dbReference type="EMBL" id="SCY11327.1"/>
    </source>
</evidence>
<feature type="domain" description="RNA polymerase sigma factor 70 region 4 type 2" evidence="7">
    <location>
        <begin position="141"/>
        <end position="192"/>
    </location>
</feature>
<name>A0A1G5D9U9_9BACL</name>
<dbReference type="InterPro" id="IPR013249">
    <property type="entry name" value="RNA_pol_sigma70_r4_t2"/>
</dbReference>
<gene>
    <name evidence="8" type="ORF">SAMN05720606_102391</name>
</gene>
<proteinExistence type="inferred from homology"/>
<dbReference type="RefSeq" id="WP_090916389.1">
    <property type="nucleotide sequence ID" value="NZ_FMVM01000002.1"/>
</dbReference>
<organism evidence="8 9">
    <name type="scientific">Paenibacillus polysaccharolyticus</name>
    <dbReference type="NCBI Taxonomy" id="582692"/>
    <lineage>
        <taxon>Bacteria</taxon>
        <taxon>Bacillati</taxon>
        <taxon>Bacillota</taxon>
        <taxon>Bacilli</taxon>
        <taxon>Bacillales</taxon>
        <taxon>Paenibacillaceae</taxon>
        <taxon>Paenibacillus</taxon>
    </lineage>
</organism>